<dbReference type="STRING" id="52.CMC5_007400"/>
<dbReference type="PANTHER" id="PTHR30627">
    <property type="entry name" value="PEPTIDOGLYCAN D,D-TRANSPEPTIDASE"/>
    <property type="match status" value="1"/>
</dbReference>
<dbReference type="PANTHER" id="PTHR30627:SF2">
    <property type="entry name" value="PEPTIDOGLYCAN D,D-TRANSPEPTIDASE MRDA"/>
    <property type="match status" value="1"/>
</dbReference>
<feature type="domain" description="Penicillin-binding protein transpeptidase" evidence="1">
    <location>
        <begin position="12"/>
        <end position="298"/>
    </location>
</feature>
<dbReference type="Proteomes" id="UP000067626">
    <property type="component" value="Chromosome"/>
</dbReference>
<dbReference type="InterPro" id="IPR050515">
    <property type="entry name" value="Beta-lactam/transpept"/>
</dbReference>
<evidence type="ECO:0000313" key="2">
    <source>
        <dbReference type="EMBL" id="AKT36620.1"/>
    </source>
</evidence>
<dbReference type="InterPro" id="IPR001460">
    <property type="entry name" value="PCN-bd_Tpept"/>
</dbReference>
<reference evidence="2 3" key="1">
    <citation type="submission" date="2015-07" db="EMBL/GenBank/DDBJ databases">
        <title>Genome analysis of myxobacterium Chondromyces crocatus Cm c5 reveals a high potential for natural compound synthesis and the genetic basis for the loss of fruiting body formation.</title>
        <authorList>
            <person name="Zaburannyi N."/>
            <person name="Bunk B."/>
            <person name="Maier J."/>
            <person name="Overmann J."/>
            <person name="Mueller R."/>
        </authorList>
    </citation>
    <scope>NUCLEOTIDE SEQUENCE [LARGE SCALE GENOMIC DNA]</scope>
    <source>
        <strain evidence="2 3">Cm c5</strain>
    </source>
</reference>
<dbReference type="GO" id="GO:0071972">
    <property type="term" value="F:peptidoglycan L,D-transpeptidase activity"/>
    <property type="evidence" value="ECO:0007669"/>
    <property type="project" value="TreeGrafter"/>
</dbReference>
<dbReference type="EMBL" id="CP012159">
    <property type="protein sequence ID" value="AKT36620.1"/>
    <property type="molecule type" value="Genomic_DNA"/>
</dbReference>
<dbReference type="Gene3D" id="3.40.710.10">
    <property type="entry name" value="DD-peptidase/beta-lactamase superfamily"/>
    <property type="match status" value="1"/>
</dbReference>
<organism evidence="2 3">
    <name type="scientific">Chondromyces crocatus</name>
    <dbReference type="NCBI Taxonomy" id="52"/>
    <lineage>
        <taxon>Bacteria</taxon>
        <taxon>Pseudomonadati</taxon>
        <taxon>Myxococcota</taxon>
        <taxon>Polyangia</taxon>
        <taxon>Polyangiales</taxon>
        <taxon>Polyangiaceae</taxon>
        <taxon>Chondromyces</taxon>
    </lineage>
</organism>
<dbReference type="GO" id="GO:0005886">
    <property type="term" value="C:plasma membrane"/>
    <property type="evidence" value="ECO:0007669"/>
    <property type="project" value="TreeGrafter"/>
</dbReference>
<keyword evidence="3" id="KW-1185">Reference proteome</keyword>
<evidence type="ECO:0000259" key="1">
    <source>
        <dbReference type="Pfam" id="PF00905"/>
    </source>
</evidence>
<dbReference type="SUPFAM" id="SSF56601">
    <property type="entry name" value="beta-lactamase/transpeptidase-like"/>
    <property type="match status" value="1"/>
</dbReference>
<dbReference type="GO" id="GO:0008658">
    <property type="term" value="F:penicillin binding"/>
    <property type="evidence" value="ECO:0007669"/>
    <property type="project" value="InterPro"/>
</dbReference>
<dbReference type="GO" id="GO:0071555">
    <property type="term" value="P:cell wall organization"/>
    <property type="evidence" value="ECO:0007669"/>
    <property type="project" value="TreeGrafter"/>
</dbReference>
<evidence type="ECO:0000313" key="3">
    <source>
        <dbReference type="Proteomes" id="UP000067626"/>
    </source>
</evidence>
<name>A0A0K1E6Y2_CHOCO</name>
<dbReference type="Pfam" id="PF00905">
    <property type="entry name" value="Transpeptidase"/>
    <property type="match status" value="1"/>
</dbReference>
<dbReference type="InterPro" id="IPR012338">
    <property type="entry name" value="Beta-lactam/transpept-like"/>
</dbReference>
<proteinExistence type="predicted"/>
<sequence>MGFMRSGRVPEGAVVMTDIRTGDVLAWASYVDEGKLHDIASEATAPSASVFKVVTGAALIEAGLTPSTKQCYSGGEHSIRAADMVDNKRRDKYCATLTQAMGRSINTVFARLAAKNLERSKLIDMAERLGWGKDIPFDTPVATSHLNIPEDELGFARTAAGFWNTTLSPFQGANLATTVANGGEMIRLRVVKSVKDESGEIYRGSMGRQVLNRAMSEETAQAVTSMMEDTVDNGTSYRSFHDKSGRPYLPGIRVAGKTGTLTKPTPEGPFYTWFVGFAPSRKPEVAISVLVANGAKWRVKATNVACDMLRVYFADKGVPGVSNPNERVGSTAQR</sequence>
<accession>A0A0K1E6Y2</accession>
<dbReference type="AlphaFoldDB" id="A0A0K1E6Y2"/>
<protein>
    <recommendedName>
        <fullName evidence="1">Penicillin-binding protein transpeptidase domain-containing protein</fullName>
    </recommendedName>
</protein>
<dbReference type="KEGG" id="ccro:CMC5_007400"/>
<gene>
    <name evidence="2" type="ORF">CMC5_007400</name>
</gene>